<dbReference type="SMART" id="SM00369">
    <property type="entry name" value="LRR_TYP"/>
    <property type="match status" value="3"/>
</dbReference>
<keyword evidence="7" id="KW-1185">Reference proteome</keyword>
<feature type="domain" description="LRRCT" evidence="5">
    <location>
        <begin position="146"/>
        <end position="196"/>
    </location>
</feature>
<keyword evidence="2" id="KW-0732">Signal</keyword>
<dbReference type="AlphaFoldDB" id="A0A3B3Z836"/>
<reference evidence="6" key="1">
    <citation type="submission" date="2025-08" db="UniProtKB">
        <authorList>
            <consortium name="Ensembl"/>
        </authorList>
    </citation>
    <scope>IDENTIFICATION</scope>
</reference>
<dbReference type="InterPro" id="IPR001611">
    <property type="entry name" value="Leu-rich_rpt"/>
</dbReference>
<dbReference type="GO" id="GO:0045121">
    <property type="term" value="C:membrane raft"/>
    <property type="evidence" value="ECO:0007669"/>
    <property type="project" value="UniProtKB-SubCell"/>
</dbReference>
<evidence type="ECO:0000313" key="6">
    <source>
        <dbReference type="Ensembl" id="ENSPMGP00000000704.1"/>
    </source>
</evidence>
<keyword evidence="1" id="KW-0433">Leucine-rich repeat</keyword>
<reference evidence="6" key="2">
    <citation type="submission" date="2025-09" db="UniProtKB">
        <authorList>
            <consortium name="Ensembl"/>
        </authorList>
    </citation>
    <scope>IDENTIFICATION</scope>
</reference>
<dbReference type="Ensembl" id="ENSPMGT00000000743.1">
    <property type="protein sequence ID" value="ENSPMGP00000000704.1"/>
    <property type="gene ID" value="ENSPMGG00000000631.1"/>
</dbReference>
<dbReference type="InterPro" id="IPR003591">
    <property type="entry name" value="Leu-rich_rpt_typical-subtyp"/>
</dbReference>
<sequence>HYTKPTTPPLSCLEGGESCICYTSPSTVSCQNNKIEKLLHGHFSPTTTMLWLYSNNISHIQPSTFHGFDRLEELDLGDNRHLKVLDADTFMGLGRLHALHLYHCGLITLPQGIFAGLHNLQYLYLQLSGSSMTLLPALEYLRLNDNPWECDCKALSLWDWLRRFRGSTSELLCTSPPELKGKDLKSLKKEQLPSCSSGEGHQDGFWAMPLCPTFSHTHTEPLPSIKYASHTHTDTQTCPVVLALKTQGRGQGEVPMPLLFALYQSIHSRSDSPARGRGSLLVL</sequence>
<dbReference type="Pfam" id="PF13855">
    <property type="entry name" value="LRR_8"/>
    <property type="match status" value="1"/>
</dbReference>
<dbReference type="InterPro" id="IPR050541">
    <property type="entry name" value="LRR_TM_domain-containing"/>
</dbReference>
<dbReference type="Proteomes" id="UP000261520">
    <property type="component" value="Unplaced"/>
</dbReference>
<dbReference type="GO" id="GO:0042995">
    <property type="term" value="C:cell projection"/>
    <property type="evidence" value="ECO:0007669"/>
    <property type="project" value="UniProtKB-SubCell"/>
</dbReference>
<keyword evidence="3" id="KW-0677">Repeat</keyword>
<evidence type="ECO:0000256" key="2">
    <source>
        <dbReference type="ARBA" id="ARBA00022729"/>
    </source>
</evidence>
<dbReference type="InterPro" id="IPR032675">
    <property type="entry name" value="LRR_dom_sf"/>
</dbReference>
<keyword evidence="4" id="KW-0325">Glycoprotein</keyword>
<dbReference type="InterPro" id="IPR000483">
    <property type="entry name" value="Cys-rich_flank_reg_C"/>
</dbReference>
<dbReference type="PANTHER" id="PTHR24369">
    <property type="entry name" value="ANTIGEN BSP, PUTATIVE-RELATED"/>
    <property type="match status" value="1"/>
</dbReference>
<dbReference type="PANTHER" id="PTHR24369:SF196">
    <property type="entry name" value="RETICULON 4 RECEPTOR LIKE 1"/>
    <property type="match status" value="1"/>
</dbReference>
<evidence type="ECO:0000256" key="4">
    <source>
        <dbReference type="ARBA" id="ARBA00023180"/>
    </source>
</evidence>
<dbReference type="GO" id="GO:0005886">
    <property type="term" value="C:plasma membrane"/>
    <property type="evidence" value="ECO:0007669"/>
    <property type="project" value="UniProtKB-SubCell"/>
</dbReference>
<evidence type="ECO:0000259" key="5">
    <source>
        <dbReference type="SMART" id="SM00082"/>
    </source>
</evidence>
<dbReference type="SUPFAM" id="SSF52058">
    <property type="entry name" value="L domain-like"/>
    <property type="match status" value="1"/>
</dbReference>
<evidence type="ECO:0000256" key="3">
    <source>
        <dbReference type="ARBA" id="ARBA00022737"/>
    </source>
</evidence>
<dbReference type="GO" id="GO:0098552">
    <property type="term" value="C:side of membrane"/>
    <property type="evidence" value="ECO:0007669"/>
    <property type="project" value="UniProtKB-KW"/>
</dbReference>
<dbReference type="Gene3D" id="3.80.10.10">
    <property type="entry name" value="Ribonuclease Inhibitor"/>
    <property type="match status" value="2"/>
</dbReference>
<accession>A0A3B3Z836</accession>
<dbReference type="GO" id="GO:0043204">
    <property type="term" value="C:perikaryon"/>
    <property type="evidence" value="ECO:0007669"/>
    <property type="project" value="UniProtKB-SubCell"/>
</dbReference>
<protein>
    <recommendedName>
        <fullName evidence="5">LRRCT domain-containing protein</fullName>
    </recommendedName>
</protein>
<dbReference type="SMART" id="SM00082">
    <property type="entry name" value="LRRCT"/>
    <property type="match status" value="1"/>
</dbReference>
<evidence type="ECO:0000313" key="7">
    <source>
        <dbReference type="Proteomes" id="UP000261520"/>
    </source>
</evidence>
<evidence type="ECO:0000256" key="1">
    <source>
        <dbReference type="ARBA" id="ARBA00022614"/>
    </source>
</evidence>
<proteinExistence type="predicted"/>
<name>A0A3B3Z836_9GOBI</name>
<organism evidence="6 7">
    <name type="scientific">Periophthalmus magnuspinnatus</name>
    <dbReference type="NCBI Taxonomy" id="409849"/>
    <lineage>
        <taxon>Eukaryota</taxon>
        <taxon>Metazoa</taxon>
        <taxon>Chordata</taxon>
        <taxon>Craniata</taxon>
        <taxon>Vertebrata</taxon>
        <taxon>Euteleostomi</taxon>
        <taxon>Actinopterygii</taxon>
        <taxon>Neopterygii</taxon>
        <taxon>Teleostei</taxon>
        <taxon>Neoteleostei</taxon>
        <taxon>Acanthomorphata</taxon>
        <taxon>Gobiaria</taxon>
        <taxon>Gobiiformes</taxon>
        <taxon>Gobioidei</taxon>
        <taxon>Gobiidae</taxon>
        <taxon>Oxudercinae</taxon>
        <taxon>Periophthalmus</taxon>
    </lineage>
</organism>